<protein>
    <submittedName>
        <fullName evidence="1">Uncharacterized protein</fullName>
    </submittedName>
</protein>
<dbReference type="EMBL" id="VSRR010000937">
    <property type="protein sequence ID" value="MPC21045.1"/>
    <property type="molecule type" value="Genomic_DNA"/>
</dbReference>
<keyword evidence="2" id="KW-1185">Reference proteome</keyword>
<dbReference type="AlphaFoldDB" id="A0A5B7DIT8"/>
<evidence type="ECO:0000313" key="1">
    <source>
        <dbReference type="EMBL" id="MPC21045.1"/>
    </source>
</evidence>
<gene>
    <name evidence="1" type="ORF">E2C01_014017</name>
</gene>
<dbReference type="Proteomes" id="UP000324222">
    <property type="component" value="Unassembled WGS sequence"/>
</dbReference>
<accession>A0A5B7DIT8</accession>
<reference evidence="1 2" key="1">
    <citation type="submission" date="2019-05" db="EMBL/GenBank/DDBJ databases">
        <title>Another draft genome of Portunus trituberculatus and its Hox gene families provides insights of decapod evolution.</title>
        <authorList>
            <person name="Jeong J.-H."/>
            <person name="Song I."/>
            <person name="Kim S."/>
            <person name="Choi T."/>
            <person name="Kim D."/>
            <person name="Ryu S."/>
            <person name="Kim W."/>
        </authorList>
    </citation>
    <scope>NUCLEOTIDE SEQUENCE [LARGE SCALE GENOMIC DNA]</scope>
    <source>
        <tissue evidence="1">Muscle</tissue>
    </source>
</reference>
<sequence>MVIIVVGLHNTQAAQRAQVKVNLHDPSEPRELRPATCYLRVTLPLATTTVWHELLSGVTTQGGFMQAAHPDQARRSRRHALEKYCYQETPPMLFSDHFHHESHEERNSDVINSKARF</sequence>
<proteinExistence type="predicted"/>
<name>A0A5B7DIT8_PORTR</name>
<comment type="caution">
    <text evidence="1">The sequence shown here is derived from an EMBL/GenBank/DDBJ whole genome shotgun (WGS) entry which is preliminary data.</text>
</comment>
<organism evidence="1 2">
    <name type="scientific">Portunus trituberculatus</name>
    <name type="common">Swimming crab</name>
    <name type="synonym">Neptunus trituberculatus</name>
    <dbReference type="NCBI Taxonomy" id="210409"/>
    <lineage>
        <taxon>Eukaryota</taxon>
        <taxon>Metazoa</taxon>
        <taxon>Ecdysozoa</taxon>
        <taxon>Arthropoda</taxon>
        <taxon>Crustacea</taxon>
        <taxon>Multicrustacea</taxon>
        <taxon>Malacostraca</taxon>
        <taxon>Eumalacostraca</taxon>
        <taxon>Eucarida</taxon>
        <taxon>Decapoda</taxon>
        <taxon>Pleocyemata</taxon>
        <taxon>Brachyura</taxon>
        <taxon>Eubrachyura</taxon>
        <taxon>Portunoidea</taxon>
        <taxon>Portunidae</taxon>
        <taxon>Portuninae</taxon>
        <taxon>Portunus</taxon>
    </lineage>
</organism>
<evidence type="ECO:0000313" key="2">
    <source>
        <dbReference type="Proteomes" id="UP000324222"/>
    </source>
</evidence>